<keyword evidence="1" id="KW-0732">Signal</keyword>
<sequence>MRRLRSFLFGKKIFFLVLLFSIFQSAWAFDAITEDKKLGVASKFSVDGRLWVAYDLNDKKPNGAPDYAGPNHQNTGFRVARALINFQSEIQEGEYKGYGFRITPDVYSTYAQEANGCANYDGSQVCQGFNDYAISLRFAYFNVPLFDGFLTLRAGQQPAATTVSPVYNLTEVMGHRYIDGDPTGRMGASAAFQNFGFSTGVERGLSLFHKSEYYGFQLTIGNESTHRRNNAQNLEILTITGSNDKLDALAKGSGDSYGLDLQGILNFIPTGGNKKYLLGLSSPFILKNVTGIDRDEVEYSSANFVCTADCQNHPRIRIFHGEKRAKKDLYYGFQMDLVYNMDSFSFTLGGGPFFFLDRRGKSYLLNEQALFPDDFFNQGKDTSVNSNEYRKLYATNTRDERDSLAKGIYLYAHVRYEKVGAFFMYTAGMGNGIGRSQDPVTGVISAPSTVPWFEQVVRYDLQTDGVYGNLGSRDLFDLRNHVDHGKARFHKTISAVSYFPMERLKVSLAVIQIFSFDQTGRPMKVNSLERIRGDERTTGIESQNVSEQFSQVVLPNMGFPNGVTVNDFMGRPMIETQTLVATEYMF</sequence>
<evidence type="ECO:0008006" key="4">
    <source>
        <dbReference type="Google" id="ProtNLM"/>
    </source>
</evidence>
<name>A0ABX4NPU4_9LEPT</name>
<proteinExistence type="predicted"/>
<feature type="chain" id="PRO_5045383034" description="Porin" evidence="1">
    <location>
        <begin position="29"/>
        <end position="586"/>
    </location>
</feature>
<evidence type="ECO:0000313" key="3">
    <source>
        <dbReference type="Proteomes" id="UP000231879"/>
    </source>
</evidence>
<accession>A0ABX4NPU4</accession>
<gene>
    <name evidence="2" type="ORF">CH367_02145</name>
</gene>
<protein>
    <recommendedName>
        <fullName evidence="4">Porin</fullName>
    </recommendedName>
</protein>
<dbReference type="Proteomes" id="UP000231879">
    <property type="component" value="Unassembled WGS sequence"/>
</dbReference>
<evidence type="ECO:0000256" key="1">
    <source>
        <dbReference type="SAM" id="SignalP"/>
    </source>
</evidence>
<organism evidence="2 3">
    <name type="scientific">Leptospira barantonii</name>
    <dbReference type="NCBI Taxonomy" id="2023184"/>
    <lineage>
        <taxon>Bacteria</taxon>
        <taxon>Pseudomonadati</taxon>
        <taxon>Spirochaetota</taxon>
        <taxon>Spirochaetia</taxon>
        <taxon>Leptospirales</taxon>
        <taxon>Leptospiraceae</taxon>
        <taxon>Leptospira</taxon>
    </lineage>
</organism>
<feature type="signal peptide" evidence="1">
    <location>
        <begin position="1"/>
        <end position="28"/>
    </location>
</feature>
<evidence type="ECO:0000313" key="2">
    <source>
        <dbReference type="EMBL" id="PJZ58864.1"/>
    </source>
</evidence>
<keyword evidence="3" id="KW-1185">Reference proteome</keyword>
<reference evidence="2 3" key="1">
    <citation type="submission" date="2017-07" db="EMBL/GenBank/DDBJ databases">
        <title>Leptospira spp. isolated from tropical soils.</title>
        <authorList>
            <person name="Thibeaux R."/>
            <person name="Iraola G."/>
            <person name="Ferres I."/>
            <person name="Bierque E."/>
            <person name="Girault D."/>
            <person name="Soupe-Gilbert M.-E."/>
            <person name="Picardeau M."/>
            <person name="Goarant C."/>
        </authorList>
    </citation>
    <scope>NUCLEOTIDE SEQUENCE [LARGE SCALE GENOMIC DNA]</scope>
    <source>
        <strain evidence="2 3">FH4-C-A1</strain>
    </source>
</reference>
<comment type="caution">
    <text evidence="2">The sequence shown here is derived from an EMBL/GenBank/DDBJ whole genome shotgun (WGS) entry which is preliminary data.</text>
</comment>
<dbReference type="RefSeq" id="WP_100760858.1">
    <property type="nucleotide sequence ID" value="NZ_NPDS01000001.1"/>
</dbReference>
<dbReference type="EMBL" id="NPDS01000001">
    <property type="protein sequence ID" value="PJZ58864.1"/>
    <property type="molecule type" value="Genomic_DNA"/>
</dbReference>